<comment type="caution">
    <text evidence="1">The sequence shown here is derived from an EMBL/GenBank/DDBJ whole genome shotgun (WGS) entry which is preliminary data.</text>
</comment>
<sequence length="393" mass="44716">MANHRKHDKQEAQEADAEAPIHGDILEVMFSHVPLIDLLPSCRVSKSWNRAVFSSLRHLNKIKPWLLVHMQRTRSPHLTTTHAYDPRSHVWIHLDQPQPSVNYVSALRSSHSPLLYMLSPSKFSFSFDPLHLTWHDVDAPQLWRTDPIVAVVGRNVVIAGGASEFEDDDPLAVDMYNLETRAWERCQTMPTILKDSAASSWLSVAVVNSRKLYVTEKYSGLTYSFDPESKSWYGPYDLRPDQNICFSAITFAKDRLILVGLTGGVNEDVKSVKLWEVKGEWLDEFKEMGELPISMMEKLKGSCISSIEVTSMGDYVYIHNPGNPEELAMCEINVGGDHECEYECEWSSIKNRAVNEESRIIASRMILSCSSVGMAELHRALMHENRRFVVTKH</sequence>
<evidence type="ECO:0000313" key="1">
    <source>
        <dbReference type="EMBL" id="KAJ4711067.1"/>
    </source>
</evidence>
<gene>
    <name evidence="1" type="ORF">OWV82_017149</name>
</gene>
<protein>
    <submittedName>
        <fullName evidence="1">F-box/kelch-repeat protein</fullName>
    </submittedName>
</protein>
<accession>A0ACC1XI10</accession>
<keyword evidence="2" id="KW-1185">Reference proteome</keyword>
<reference evidence="1 2" key="1">
    <citation type="journal article" date="2023" name="Science">
        <title>Complex scaffold remodeling in plant triterpene biosynthesis.</title>
        <authorList>
            <person name="De La Pena R."/>
            <person name="Hodgson H."/>
            <person name="Liu J.C."/>
            <person name="Stephenson M.J."/>
            <person name="Martin A.C."/>
            <person name="Owen C."/>
            <person name="Harkess A."/>
            <person name="Leebens-Mack J."/>
            <person name="Jimenez L.E."/>
            <person name="Osbourn A."/>
            <person name="Sattely E.S."/>
        </authorList>
    </citation>
    <scope>NUCLEOTIDE SEQUENCE [LARGE SCALE GENOMIC DNA]</scope>
    <source>
        <strain evidence="2">cv. JPN11</strain>
        <tissue evidence="1">Leaf</tissue>
    </source>
</reference>
<dbReference type="EMBL" id="CM051402">
    <property type="protein sequence ID" value="KAJ4711067.1"/>
    <property type="molecule type" value="Genomic_DNA"/>
</dbReference>
<dbReference type="Proteomes" id="UP001164539">
    <property type="component" value="Chromosome 9"/>
</dbReference>
<evidence type="ECO:0000313" key="2">
    <source>
        <dbReference type="Proteomes" id="UP001164539"/>
    </source>
</evidence>
<organism evidence="1 2">
    <name type="scientific">Melia azedarach</name>
    <name type="common">Chinaberry tree</name>
    <dbReference type="NCBI Taxonomy" id="155640"/>
    <lineage>
        <taxon>Eukaryota</taxon>
        <taxon>Viridiplantae</taxon>
        <taxon>Streptophyta</taxon>
        <taxon>Embryophyta</taxon>
        <taxon>Tracheophyta</taxon>
        <taxon>Spermatophyta</taxon>
        <taxon>Magnoliopsida</taxon>
        <taxon>eudicotyledons</taxon>
        <taxon>Gunneridae</taxon>
        <taxon>Pentapetalae</taxon>
        <taxon>rosids</taxon>
        <taxon>malvids</taxon>
        <taxon>Sapindales</taxon>
        <taxon>Meliaceae</taxon>
        <taxon>Melia</taxon>
    </lineage>
</organism>
<name>A0ACC1XI10_MELAZ</name>
<proteinExistence type="predicted"/>